<evidence type="ECO:0000256" key="17">
    <source>
        <dbReference type="SAM" id="MobiDB-lite"/>
    </source>
</evidence>
<evidence type="ECO:0000256" key="8">
    <source>
        <dbReference type="ARBA" id="ARBA00023054"/>
    </source>
</evidence>
<evidence type="ECO:0000256" key="9">
    <source>
        <dbReference type="ARBA" id="ARBA00023069"/>
    </source>
</evidence>
<evidence type="ECO:0000256" key="1">
    <source>
        <dbReference type="ARBA" id="ARBA00004120"/>
    </source>
</evidence>
<feature type="coiled-coil region" evidence="16">
    <location>
        <begin position="565"/>
        <end position="620"/>
    </location>
</feature>
<keyword evidence="6" id="KW-0744">Spermatogenesis</keyword>
<evidence type="ECO:0000313" key="20">
    <source>
        <dbReference type="Proteomes" id="UP000440578"/>
    </source>
</evidence>
<dbReference type="GO" id="GO:0030154">
    <property type="term" value="P:cell differentiation"/>
    <property type="evidence" value="ECO:0007669"/>
    <property type="project" value="UniProtKB-KW"/>
</dbReference>
<reference evidence="19 20" key="1">
    <citation type="submission" date="2019-07" db="EMBL/GenBank/DDBJ databases">
        <title>Draft genome assembly of a fouling barnacle, Amphibalanus amphitrite (Darwin, 1854): The first reference genome for Thecostraca.</title>
        <authorList>
            <person name="Kim W."/>
        </authorList>
    </citation>
    <scope>NUCLEOTIDE SEQUENCE [LARGE SCALE GENOMIC DNA]</scope>
    <source>
        <strain evidence="19">SNU_AA5</strain>
        <tissue evidence="19">Soma without cirri and trophi</tissue>
    </source>
</reference>
<evidence type="ECO:0000256" key="3">
    <source>
        <dbReference type="ARBA" id="ARBA00022553"/>
    </source>
</evidence>
<evidence type="ECO:0000313" key="19">
    <source>
        <dbReference type="EMBL" id="KAF0308527.1"/>
    </source>
</evidence>
<dbReference type="InterPro" id="IPR041146">
    <property type="entry name" value="IFT81_CH"/>
</dbReference>
<evidence type="ECO:0000256" key="12">
    <source>
        <dbReference type="ARBA" id="ARBA00043983"/>
    </source>
</evidence>
<keyword evidence="20" id="KW-1185">Reference proteome</keyword>
<comment type="similarity">
    <text evidence="12">Belongs to the IFT81 family.</text>
</comment>
<feature type="compositionally biased region" description="Basic and acidic residues" evidence="17">
    <location>
        <begin position="474"/>
        <end position="483"/>
    </location>
</feature>
<comment type="caution">
    <text evidence="19">The sequence shown here is derived from an EMBL/GenBank/DDBJ whole genome shotgun (WGS) entry which is preliminary data.</text>
</comment>
<dbReference type="GO" id="GO:0060271">
    <property type="term" value="P:cilium assembly"/>
    <property type="evidence" value="ECO:0007669"/>
    <property type="project" value="InterPro"/>
</dbReference>
<keyword evidence="10" id="KW-0206">Cytoskeleton</keyword>
<dbReference type="EMBL" id="VIIS01000481">
    <property type="protein sequence ID" value="KAF0308527.1"/>
    <property type="molecule type" value="Genomic_DNA"/>
</dbReference>
<dbReference type="AlphaFoldDB" id="A0A6A4WMB4"/>
<dbReference type="PANTHER" id="PTHR15614:SF2">
    <property type="entry name" value="INTRAFLAGELLAR TRANSPORT PROTEIN 81 HOMOLOG"/>
    <property type="match status" value="1"/>
</dbReference>
<dbReference type="Pfam" id="PF18383">
    <property type="entry name" value="IFT81_CH"/>
    <property type="match status" value="1"/>
</dbReference>
<keyword evidence="5" id="KW-0970">Cilium biogenesis/degradation</keyword>
<dbReference type="OrthoDB" id="276029at2759"/>
<dbReference type="GO" id="GO:0015631">
    <property type="term" value="F:tubulin binding"/>
    <property type="evidence" value="ECO:0007669"/>
    <property type="project" value="InterPro"/>
</dbReference>
<evidence type="ECO:0000256" key="16">
    <source>
        <dbReference type="SAM" id="Coils"/>
    </source>
</evidence>
<evidence type="ECO:0000256" key="4">
    <source>
        <dbReference type="ARBA" id="ARBA00022782"/>
    </source>
</evidence>
<keyword evidence="2" id="KW-0963">Cytoplasm</keyword>
<feature type="coiled-coil region" evidence="16">
    <location>
        <begin position="359"/>
        <end position="400"/>
    </location>
</feature>
<dbReference type="GO" id="GO:0030992">
    <property type="term" value="C:intraciliary transport particle B"/>
    <property type="evidence" value="ECO:0007669"/>
    <property type="project" value="InterPro"/>
</dbReference>
<keyword evidence="9" id="KW-0969">Cilium</keyword>
<comment type="function">
    <text evidence="13">Component of the intraflagellar transport (IFT) complex B: together with IFT74, forms a tubulin-binding module that specifically mediates transport of tubulin within the cilium. Binds tubulin via its CH (calponin-homology)-like region. Required for ciliogenesis. Required for proper regulation of SHH signaling. Plays an important role during spermatogenesis by modulating the assembly and elongation of the sperm flagella.</text>
</comment>
<evidence type="ECO:0000256" key="13">
    <source>
        <dbReference type="ARBA" id="ARBA00055755"/>
    </source>
</evidence>
<evidence type="ECO:0000256" key="5">
    <source>
        <dbReference type="ARBA" id="ARBA00022794"/>
    </source>
</evidence>
<dbReference type="InterPro" id="IPR043016">
    <property type="entry name" value="IFT81_N_sf"/>
</dbReference>
<dbReference type="GO" id="GO:0007283">
    <property type="term" value="P:spermatogenesis"/>
    <property type="evidence" value="ECO:0007669"/>
    <property type="project" value="UniProtKB-KW"/>
</dbReference>
<keyword evidence="7" id="KW-0007">Acetylation</keyword>
<gene>
    <name evidence="19" type="primary">Ift81</name>
    <name evidence="19" type="ORF">FJT64_002159</name>
</gene>
<evidence type="ECO:0000259" key="18">
    <source>
        <dbReference type="Pfam" id="PF18383"/>
    </source>
</evidence>
<dbReference type="GO" id="GO:0036064">
    <property type="term" value="C:ciliary basal body"/>
    <property type="evidence" value="ECO:0007669"/>
    <property type="project" value="TreeGrafter"/>
</dbReference>
<evidence type="ECO:0000256" key="11">
    <source>
        <dbReference type="ARBA" id="ARBA00023273"/>
    </source>
</evidence>
<name>A0A6A4WMB4_AMPAM</name>
<keyword evidence="11" id="KW-0966">Cell projection</keyword>
<organism evidence="19 20">
    <name type="scientific">Amphibalanus amphitrite</name>
    <name type="common">Striped barnacle</name>
    <name type="synonym">Balanus amphitrite</name>
    <dbReference type="NCBI Taxonomy" id="1232801"/>
    <lineage>
        <taxon>Eukaryota</taxon>
        <taxon>Metazoa</taxon>
        <taxon>Ecdysozoa</taxon>
        <taxon>Arthropoda</taxon>
        <taxon>Crustacea</taxon>
        <taxon>Multicrustacea</taxon>
        <taxon>Cirripedia</taxon>
        <taxon>Thoracica</taxon>
        <taxon>Thoracicalcarea</taxon>
        <taxon>Balanomorpha</taxon>
        <taxon>Balanoidea</taxon>
        <taxon>Balanidae</taxon>
        <taxon>Amphibalaninae</taxon>
        <taxon>Amphibalanus</taxon>
    </lineage>
</organism>
<feature type="coiled-coil region" evidence="16">
    <location>
        <begin position="155"/>
        <end position="264"/>
    </location>
</feature>
<keyword evidence="4" id="KW-0221">Differentiation</keyword>
<evidence type="ECO:0000256" key="2">
    <source>
        <dbReference type="ARBA" id="ARBA00022490"/>
    </source>
</evidence>
<comment type="subcellular location">
    <subcellularLocation>
        <location evidence="1">Cytoplasm</location>
        <location evidence="1">Cytoskeleton</location>
        <location evidence="1">Cilium basal body</location>
    </subcellularLocation>
</comment>
<sequence>MNEKLKVIVEELGKDPFNKKYNVISFDALGSEQLLQALNDVFAEIDSQHAIDLREEPPEETVMRMLAFLRILKYQPQADPSSFRQGLVSGEKYIIYPILEWCLLKLPDLKKRAYLARYLVKIEIPGDILTDPELDVMYRQCEVGRSLWHLVSPQYEDLIEEFKATHKEYEALRNSVFQTAELRKDIAAMEEEREIVTKKIERLKNKVEGHPNKDVLLESARRLRLEKDREQELANQKIEQEQAIARADQRLARLQGQLKDLRSASMGTTPEALIQRLEEDVKVHSYLATEKMPKELEVKKKQVANLEKVANVPALTAQDLEKIKKKIGLVNSEVAHLVEQRMMASDSSDDKLGMFRQQAAIVAKKKEAAAEKLQEMQQQLQQIKDDLAEKRAQLEEQGGAEGTVRGDDFKQYVHQLRGKSAVYKKKRLEVGRAAGRVRRAQPYAGDPEGQGRHHLQHGVDKSESPAACLTEPPRQAEMERERGVTGISSTQEQLEQASESKASLDEQKGETLNDMSAMVLRLNEKIAQRKAKLAPIIKELRGMRQQSQEVTIDYEEKKHAYDSMAAGLESNNAKLESEVRDMKRELAESESRMHWLTAQREILEAQKAMAEQEAKLYTDKGKGKSRRDQLQVMNGHQQFFGYNFG</sequence>
<feature type="compositionally biased region" description="Polar residues" evidence="17">
    <location>
        <begin position="486"/>
        <end position="501"/>
    </location>
</feature>
<keyword evidence="3" id="KW-0597">Phosphoprotein</keyword>
<evidence type="ECO:0000256" key="14">
    <source>
        <dbReference type="ARBA" id="ARBA00073058"/>
    </source>
</evidence>
<dbReference type="FunFam" id="1.10.418.70:FF:000001">
    <property type="entry name" value="Intraflagellar transport protein 81 homolog"/>
    <property type="match status" value="1"/>
</dbReference>
<evidence type="ECO:0000256" key="15">
    <source>
        <dbReference type="ARBA" id="ARBA00079903"/>
    </source>
</evidence>
<protein>
    <recommendedName>
        <fullName evidence="14">Intraflagellar transport protein 81 homolog</fullName>
    </recommendedName>
    <alternativeName>
        <fullName evidence="15">Carnitine deficiency-associated protein expressed in ventricle 1</fullName>
    </alternativeName>
</protein>
<proteinExistence type="inferred from homology"/>
<dbReference type="Gene3D" id="1.10.418.70">
    <property type="entry name" value="Intraflagellar transport protein 81, N-terminal domain"/>
    <property type="match status" value="1"/>
</dbReference>
<keyword evidence="8 16" id="KW-0175">Coiled coil</keyword>
<evidence type="ECO:0000256" key="10">
    <source>
        <dbReference type="ARBA" id="ARBA00023212"/>
    </source>
</evidence>
<evidence type="ECO:0000256" key="7">
    <source>
        <dbReference type="ARBA" id="ARBA00022990"/>
    </source>
</evidence>
<evidence type="ECO:0000256" key="6">
    <source>
        <dbReference type="ARBA" id="ARBA00022871"/>
    </source>
</evidence>
<keyword evidence="19" id="KW-0282">Flagellum</keyword>
<feature type="region of interest" description="Disordered" evidence="17">
    <location>
        <begin position="433"/>
        <end position="507"/>
    </location>
</feature>
<feature type="domain" description="IFT81 calponin homology" evidence="18">
    <location>
        <begin position="3"/>
        <end position="123"/>
    </location>
</feature>
<dbReference type="GO" id="GO:0042073">
    <property type="term" value="P:intraciliary transport"/>
    <property type="evidence" value="ECO:0007669"/>
    <property type="project" value="InterPro"/>
</dbReference>
<accession>A0A6A4WMB4</accession>
<dbReference type="InterPro" id="IPR029600">
    <property type="entry name" value="IFT81"/>
</dbReference>
<dbReference type="Proteomes" id="UP000440578">
    <property type="component" value="Unassembled WGS sequence"/>
</dbReference>
<dbReference type="PANTHER" id="PTHR15614">
    <property type="entry name" value="INTRAFLAGELLAR TRANSPORT PROTEIN 81 HOMOLOG"/>
    <property type="match status" value="1"/>
</dbReference>